<keyword evidence="1" id="KW-0723">Serine/threonine-protein kinase</keyword>
<keyword evidence="4" id="KW-0418">Kinase</keyword>
<dbReference type="GO" id="GO:0046332">
    <property type="term" value="F:SMAD binding"/>
    <property type="evidence" value="ECO:0007669"/>
    <property type="project" value="TreeGrafter"/>
</dbReference>
<evidence type="ECO:0000259" key="6">
    <source>
        <dbReference type="PROSITE" id="PS50011"/>
    </source>
</evidence>
<reference evidence="7" key="1">
    <citation type="journal article" date="2004" name="Nature">
        <title>Genome duplication in the teleost fish Tetraodon nigroviridis reveals the early vertebrate proto-karyotype.</title>
        <authorList>
            <person name="Jaillon O."/>
            <person name="Aury J.-M."/>
            <person name="Brunet F."/>
            <person name="Petit J.-L."/>
            <person name="Stange-Thomann N."/>
            <person name="Mauceli E."/>
            <person name="Bouneau L."/>
            <person name="Fischer C."/>
            <person name="Ozouf-Costaz C."/>
            <person name="Bernot A."/>
            <person name="Nicaud S."/>
            <person name="Jaffe D."/>
            <person name="Fisher S."/>
            <person name="Lutfalla G."/>
            <person name="Dossat C."/>
            <person name="Segurens B."/>
            <person name="Dasilva C."/>
            <person name="Salanoubat M."/>
            <person name="Levy M."/>
            <person name="Boudet N."/>
            <person name="Castellano S."/>
            <person name="Anthouard V."/>
            <person name="Jubin C."/>
            <person name="Castelli V."/>
            <person name="Katinka M."/>
            <person name="Vacherie B."/>
            <person name="Biemont C."/>
            <person name="Skalli Z."/>
            <person name="Cattolico L."/>
            <person name="Poulain J."/>
            <person name="De Berardinis V."/>
            <person name="Cruaud C."/>
            <person name="Duprat S."/>
            <person name="Brottier P."/>
            <person name="Coutanceau J.-P."/>
            <person name="Gouzy J."/>
            <person name="Parra G."/>
            <person name="Lardier G."/>
            <person name="Chapple C."/>
            <person name="McKernan K.J."/>
            <person name="McEwan P."/>
            <person name="Bosak S."/>
            <person name="Kellis M."/>
            <person name="Volff J.-N."/>
            <person name="Guigo R."/>
            <person name="Zody M.C."/>
            <person name="Mesirov J."/>
            <person name="Lindblad-Toh K."/>
            <person name="Birren B."/>
            <person name="Nusbaum C."/>
            <person name="Kahn D."/>
            <person name="Robinson-Rechavi M."/>
            <person name="Laudet V."/>
            <person name="Schachter V."/>
            <person name="Quetier F."/>
            <person name="Saurin W."/>
            <person name="Scarpelli C."/>
            <person name="Wincker P."/>
            <person name="Lander E.S."/>
            <person name="Weissenbach J."/>
            <person name="Roest Crollius H."/>
        </authorList>
    </citation>
    <scope>NUCLEOTIDE SEQUENCE [LARGE SCALE GENOMIC DNA]</scope>
</reference>
<evidence type="ECO:0000256" key="5">
    <source>
        <dbReference type="ARBA" id="ARBA00022840"/>
    </source>
</evidence>
<dbReference type="KEGG" id="tng:GSTEN00025114G001"/>
<dbReference type="GO" id="GO:0003713">
    <property type="term" value="F:transcription coactivator activity"/>
    <property type="evidence" value="ECO:0007669"/>
    <property type="project" value="TreeGrafter"/>
</dbReference>
<dbReference type="GO" id="GO:0005737">
    <property type="term" value="C:cytoplasm"/>
    <property type="evidence" value="ECO:0007669"/>
    <property type="project" value="TreeGrafter"/>
</dbReference>
<dbReference type="InterPro" id="IPR050494">
    <property type="entry name" value="Ser_Thr_dual-spec_kinase"/>
</dbReference>
<dbReference type="GO" id="GO:0004674">
    <property type="term" value="F:protein serine/threonine kinase activity"/>
    <property type="evidence" value="ECO:0007669"/>
    <property type="project" value="UniProtKB-KW"/>
</dbReference>
<keyword evidence="3" id="KW-0547">Nucleotide-binding</keyword>
<reference evidence="7" key="2">
    <citation type="submission" date="2004-02" db="EMBL/GenBank/DDBJ databases">
        <authorList>
            <consortium name="Genoscope"/>
            <consortium name="Whitehead Institute Centre for Genome Research"/>
        </authorList>
    </citation>
    <scope>NUCLEOTIDE SEQUENCE</scope>
</reference>
<keyword evidence="5" id="KW-0067">ATP-binding</keyword>
<dbReference type="Gene3D" id="1.10.510.10">
    <property type="entry name" value="Transferase(Phosphotransferase) domain 1"/>
    <property type="match status" value="1"/>
</dbReference>
<feature type="domain" description="Protein kinase" evidence="6">
    <location>
        <begin position="1"/>
        <end position="146"/>
    </location>
</feature>
<dbReference type="GO" id="GO:0016605">
    <property type="term" value="C:PML body"/>
    <property type="evidence" value="ECO:0007669"/>
    <property type="project" value="TreeGrafter"/>
</dbReference>
<dbReference type="AlphaFoldDB" id="Q4S2E8"/>
<accession>Q4S2E8</accession>
<comment type="caution">
    <text evidence="7">The sequence shown here is derived from an EMBL/GenBank/DDBJ whole genome shotgun (WGS) entry which is preliminary data.</text>
</comment>
<protein>
    <submittedName>
        <fullName evidence="7">(spotted green pufferfish) hypothetical protein</fullName>
    </submittedName>
</protein>
<dbReference type="GO" id="GO:0045944">
    <property type="term" value="P:positive regulation of transcription by RNA polymerase II"/>
    <property type="evidence" value="ECO:0007669"/>
    <property type="project" value="TreeGrafter"/>
</dbReference>
<dbReference type="Pfam" id="PF00069">
    <property type="entry name" value="Pkinase"/>
    <property type="match status" value="1"/>
</dbReference>
<dbReference type="OrthoDB" id="437530at2759"/>
<dbReference type="SUPFAM" id="SSF56112">
    <property type="entry name" value="Protein kinase-like (PK-like)"/>
    <property type="match status" value="1"/>
</dbReference>
<dbReference type="EMBL" id="CAAE01014762">
    <property type="protein sequence ID" value="CAG05184.1"/>
    <property type="molecule type" value="Genomic_DNA"/>
</dbReference>
<gene>
    <name evidence="7" type="ORF">GSTENG00025114001</name>
</gene>
<sequence length="146" mass="16441">MHGVFEREVKILKALKDLNPDKANIIRWHSTFSTQKLTWISFELLDQDLRKYMRGRGQITSTLALPEAEVRPILHQLLTALHHLKTLGIVPAHLKPDNILCVNSAEQPIKVKVADFGLAQFSSNIDPSQPVQSLCYRAPEVLVGIV</sequence>
<dbReference type="InterPro" id="IPR000719">
    <property type="entry name" value="Prot_kinase_dom"/>
</dbReference>
<dbReference type="GO" id="GO:0003714">
    <property type="term" value="F:transcription corepressor activity"/>
    <property type="evidence" value="ECO:0007669"/>
    <property type="project" value="TreeGrafter"/>
</dbReference>
<dbReference type="PANTHER" id="PTHR24058">
    <property type="entry name" value="DUAL SPECIFICITY PROTEIN KINASE"/>
    <property type="match status" value="1"/>
</dbReference>
<dbReference type="GO" id="GO:0007224">
    <property type="term" value="P:smoothened signaling pathway"/>
    <property type="evidence" value="ECO:0007669"/>
    <property type="project" value="TreeGrafter"/>
</dbReference>
<dbReference type="SMART" id="SM00220">
    <property type="entry name" value="S_TKc"/>
    <property type="match status" value="1"/>
</dbReference>
<dbReference type="PROSITE" id="PS50011">
    <property type="entry name" value="PROTEIN_KINASE_DOM"/>
    <property type="match status" value="1"/>
</dbReference>
<dbReference type="GO" id="GO:0005524">
    <property type="term" value="F:ATP binding"/>
    <property type="evidence" value="ECO:0007669"/>
    <property type="project" value="UniProtKB-KW"/>
</dbReference>
<name>Q4S2E8_TETNG</name>
<proteinExistence type="predicted"/>
<evidence type="ECO:0000256" key="4">
    <source>
        <dbReference type="ARBA" id="ARBA00022777"/>
    </source>
</evidence>
<organism evidence="7">
    <name type="scientific">Tetraodon nigroviridis</name>
    <name type="common">Spotted green pufferfish</name>
    <name type="synonym">Chelonodon nigroviridis</name>
    <dbReference type="NCBI Taxonomy" id="99883"/>
    <lineage>
        <taxon>Eukaryota</taxon>
        <taxon>Metazoa</taxon>
        <taxon>Chordata</taxon>
        <taxon>Craniata</taxon>
        <taxon>Vertebrata</taxon>
        <taxon>Euteleostomi</taxon>
        <taxon>Actinopterygii</taxon>
        <taxon>Neopterygii</taxon>
        <taxon>Teleostei</taxon>
        <taxon>Neoteleostei</taxon>
        <taxon>Acanthomorphata</taxon>
        <taxon>Eupercaria</taxon>
        <taxon>Tetraodontiformes</taxon>
        <taxon>Tetradontoidea</taxon>
        <taxon>Tetraodontidae</taxon>
        <taxon>Tetraodon</taxon>
    </lineage>
</organism>
<evidence type="ECO:0000256" key="3">
    <source>
        <dbReference type="ARBA" id="ARBA00022741"/>
    </source>
</evidence>
<dbReference type="InterPro" id="IPR011009">
    <property type="entry name" value="Kinase-like_dom_sf"/>
</dbReference>
<evidence type="ECO:0000313" key="7">
    <source>
        <dbReference type="EMBL" id="CAG05184.1"/>
    </source>
</evidence>
<dbReference type="GO" id="GO:0042771">
    <property type="term" value="P:intrinsic apoptotic signaling pathway in response to DNA damage by p53 class mediator"/>
    <property type="evidence" value="ECO:0007669"/>
    <property type="project" value="TreeGrafter"/>
</dbReference>
<dbReference type="PANTHER" id="PTHR24058:SF53">
    <property type="entry name" value="HOMEODOMAIN-INTERACTING PROTEIN KINASE 2"/>
    <property type="match status" value="1"/>
</dbReference>
<dbReference type="GO" id="GO:0004713">
    <property type="term" value="F:protein tyrosine kinase activity"/>
    <property type="evidence" value="ECO:0007669"/>
    <property type="project" value="TreeGrafter"/>
</dbReference>
<evidence type="ECO:0000256" key="2">
    <source>
        <dbReference type="ARBA" id="ARBA00022679"/>
    </source>
</evidence>
<evidence type="ECO:0000256" key="1">
    <source>
        <dbReference type="ARBA" id="ARBA00022527"/>
    </source>
</evidence>
<keyword evidence="2" id="KW-0808">Transferase</keyword>